<comment type="caution">
    <text evidence="2">The sequence shown here is derived from an EMBL/GenBank/DDBJ whole genome shotgun (WGS) entry which is preliminary data.</text>
</comment>
<accession>A0A1F4R3T4</accession>
<protein>
    <submittedName>
        <fullName evidence="2">Uncharacterized protein</fullName>
    </submittedName>
</protein>
<keyword evidence="1" id="KW-0812">Transmembrane</keyword>
<dbReference type="AlphaFoldDB" id="A0A1F4R3T4"/>
<gene>
    <name evidence="2" type="ORF">A3H38_06320</name>
</gene>
<dbReference type="EMBL" id="METP01000070">
    <property type="protein sequence ID" value="OGC02819.1"/>
    <property type="molecule type" value="Genomic_DNA"/>
</dbReference>
<organism evidence="2 3">
    <name type="scientific">candidate division WOR-1 bacterium RIFCSPLOWO2_02_FULL_46_20</name>
    <dbReference type="NCBI Taxonomy" id="1802567"/>
    <lineage>
        <taxon>Bacteria</taxon>
        <taxon>Bacillati</taxon>
        <taxon>Saganbacteria</taxon>
    </lineage>
</organism>
<proteinExistence type="predicted"/>
<evidence type="ECO:0000313" key="3">
    <source>
        <dbReference type="Proteomes" id="UP000176938"/>
    </source>
</evidence>
<sequence length="916" mass="96748">MGYIISGVRFSGNPVLRKNKKGGKDTNDMKDTKKWVALVLILGVLAFIGFMIGCGATTTGTGTTTTTVAISSVAINGTVAVSTSDLAQLGVSALSPVDLAKNMKYLTSKGFSAASVKALNLVPMAAGDATVTIGTLNADGTMTAVATADVAADGTYSIVMPEYYTNKAYEAIITKTSGSKKLEIKTVFGKPVDGAISGTDAAASPQTTTFVEMIIQNVIKAIGSGDVDADTITNVKAAVLSVLNDLIADGTINVSTVKDADDTNGATLSAAKQAALNDLILQKLDAIKGATQLNAALSASDLDTARGAIKNIFKGLMDGDDRGAPDEMVNAFAQAYLDGNTFKTSQIAPALNESLYSSGGSEIAGSFTTAQIATQIKHMLQGILGGTATDAPDNIRYVVELAFPKDTWASATISADTAFTVPQGILLVGISEKLAHEVNAFVNHLKLAYKLGLMSTDVSGIKIMHAEVIVKTVEDFSAFSGGEGGEPVKVKALEAFVEFGDMMNMSTVLTGYTVTLTYPTASGNKTVTLSENQFSLSSTKPSAKSARVYTEEQMGPPPGMKMVRLDAWGNSDNRVSDVTSGTVTITLKNSSGTTVDTKTRTIPDIDLSTASVTLNVPKEVWIDHIANMTKFTVNSKPTMNWTTGTLPTAPAGYRLGYSINCIKGQVEKFAGGGMGFMANWGDPNSRVFDSWEKRKFLPAESGETFNFLLPTTLGTAGIYEFGVGVVLIDKKTGFPAVEGPHAGGIFIVGELAQAITDPTALAEFQNEFVEVDISTRPLTLEGKVHADVLAEPHFTGGTLKIALVRPSFNKTTGVFSQTLVAGVTPVNLTTVAGQTYKTFSLKFNGSVFSANYGPYEVILWNDSDNDGTFDEYEPREHAQKMIDHQSFGTRVHWSGGGDELVNSQTDFDIKFYGDSF</sequence>
<evidence type="ECO:0000313" key="2">
    <source>
        <dbReference type="EMBL" id="OGC02819.1"/>
    </source>
</evidence>
<feature type="transmembrane region" description="Helical" evidence="1">
    <location>
        <begin position="35"/>
        <end position="53"/>
    </location>
</feature>
<keyword evidence="1" id="KW-0472">Membrane</keyword>
<reference evidence="2 3" key="1">
    <citation type="journal article" date="2016" name="Nat. Commun.">
        <title>Thousands of microbial genomes shed light on interconnected biogeochemical processes in an aquifer system.</title>
        <authorList>
            <person name="Anantharaman K."/>
            <person name="Brown C.T."/>
            <person name="Hug L.A."/>
            <person name="Sharon I."/>
            <person name="Castelle C.J."/>
            <person name="Probst A.J."/>
            <person name="Thomas B.C."/>
            <person name="Singh A."/>
            <person name="Wilkins M.J."/>
            <person name="Karaoz U."/>
            <person name="Brodie E.L."/>
            <person name="Williams K.H."/>
            <person name="Hubbard S.S."/>
            <person name="Banfield J.F."/>
        </authorList>
    </citation>
    <scope>NUCLEOTIDE SEQUENCE [LARGE SCALE GENOMIC DNA]</scope>
</reference>
<keyword evidence="1" id="KW-1133">Transmembrane helix</keyword>
<dbReference type="Proteomes" id="UP000176938">
    <property type="component" value="Unassembled WGS sequence"/>
</dbReference>
<evidence type="ECO:0000256" key="1">
    <source>
        <dbReference type="SAM" id="Phobius"/>
    </source>
</evidence>
<name>A0A1F4R3T4_UNCSA</name>